<dbReference type="InterPro" id="IPR017441">
    <property type="entry name" value="Protein_kinase_ATP_BS"/>
</dbReference>
<dbReference type="InterPro" id="IPR005532">
    <property type="entry name" value="SUMF_dom"/>
</dbReference>
<feature type="region of interest" description="Disordered" evidence="4">
    <location>
        <begin position="96"/>
        <end position="159"/>
    </location>
</feature>
<dbReference type="PANTHER" id="PTHR24348">
    <property type="entry name" value="SERINE/THREONINE-PROTEIN KINASE UNC-51-RELATED"/>
    <property type="match status" value="1"/>
</dbReference>
<keyword evidence="7" id="KW-1185">Reference proteome</keyword>
<keyword evidence="6" id="KW-0808">Transferase</keyword>
<evidence type="ECO:0000256" key="3">
    <source>
        <dbReference type="PROSITE-ProRule" id="PRU10141"/>
    </source>
</evidence>
<proteinExistence type="predicted"/>
<dbReference type="CDD" id="cd14014">
    <property type="entry name" value="STKc_PknB_like"/>
    <property type="match status" value="1"/>
</dbReference>
<comment type="caution">
    <text evidence="6">The sequence shown here is derived from an EMBL/GenBank/DDBJ whole genome shotgun (WGS) entry which is preliminary data.</text>
</comment>
<dbReference type="Pfam" id="PF00069">
    <property type="entry name" value="Pkinase"/>
    <property type="match status" value="1"/>
</dbReference>
<dbReference type="PROSITE" id="PS00108">
    <property type="entry name" value="PROTEIN_KINASE_ST"/>
    <property type="match status" value="1"/>
</dbReference>
<dbReference type="SUPFAM" id="SSF56112">
    <property type="entry name" value="Protein kinase-like (PK-like)"/>
    <property type="match status" value="1"/>
</dbReference>
<sequence>MTPIAELIAAYQAKRLTLPGLFEALAARGALPDETCREEQTLLEAMAAAGRLEPTLARALAAKLRSLQPSASAPAPPPAPPPAVVDEDVTKVRVSDRAAAPPPDAEMTMVQPASRPPAPAGDADATMVAPPSRPPAADAPQATAVTGTQGTGSSSSFNRSSWEKMAAAEGGDYATVGMLLKGRFLLEREIGRGGMGVVYLARDERKVEARDRDPYVAVKVLNDEFRRHPDSLIALQRESRRAQLLAHDNIVRVYDFDKDRTIVFMTMEYIDGTDLRTLIRERAYHGMPLAEARPLIEGMGWALKRAHAAGIVHSDFKPGNVMVTRDGVPKVFDFGIARAGKHLSEATGEETVFDAGTLGALTPAYASLEMIQGKEPSPSDDIYALGCVTFELLTGKHPFDKQSAEVAMKEGRKPPPVPGLTRRQYKALCDSVAFHAEQRLQTAGALIDGLREIGLRERLLPKLGYGAVAAVVIGAGTWGTLSYLHQHHVSQVIARFATGNPHRYANENEAMQALDGLGEDDRKRLVLDQGETIQNFLLARIDAYWNPAKGRYDFAGAQHVFQLRDQLKLYSPTLDTRRTAVTQQKNDLLNTLDTELSQRITAGTIFENQPDNAVATLERIRAIDPHSALLHNAELELKYDIAIGQSLSADRADEARQRLALAMRLFPDSARLKQRAAQLAALAVPAPTAPAPGTPVQSIAQARSALAALVASPSANAGWQQSVASAMAVLHSDQSPETRRLVAALGAAIAATAGQQTDTMHLPQDLALVNLGLQYAPQSAPLLAQRDKLTALQGQAQAQLDQEAATAEVDSRIESVRRAAAADDSAKALESLARIRSLQPDNPFLAKEGPQLVASAYLGQADEQFQHGKYLAASNVLAQGLKALGNRSDLRNAQLRYGLVAALSKANGQPLAETDYQRLRSQLATARKADAQGLDEMESDLKQHGHLPQGSLAAWLDSLKPSATAASAAPAPVTHGPTAPSAPVAAAPGHAAGEAPAAKPAPGVAAKPTAATAAPATAAATAGNDPCARPELVGKGRACVDTLGANARGPALVVIPGLDGGKPFAMSRTEITVGEFNRYCRATHACEGAPAGDRDASQLPVSNISLAQARAYAQWLSSASGYTYRLPSDAEWMHAAHAGGGWKQSPDSNCIPPSSSDDSSGGPISALGREPNPWGLVNLTGNVWEWVSSGGGVIVRGGSYNSYWSDCSVDSHRSDNGGAQKDVGFRLLRELK</sequence>
<dbReference type="Proteomes" id="UP001556170">
    <property type="component" value="Unassembled WGS sequence"/>
</dbReference>
<organism evidence="6 7">
    <name type="scientific">Rhodanobacter geophilus</name>
    <dbReference type="NCBI Taxonomy" id="3162488"/>
    <lineage>
        <taxon>Bacteria</taxon>
        <taxon>Pseudomonadati</taxon>
        <taxon>Pseudomonadota</taxon>
        <taxon>Gammaproteobacteria</taxon>
        <taxon>Lysobacterales</taxon>
        <taxon>Rhodanobacteraceae</taxon>
        <taxon>Rhodanobacter</taxon>
    </lineage>
</organism>
<dbReference type="Gene3D" id="3.90.1580.10">
    <property type="entry name" value="paralog of FGE (formylglycine-generating enzyme)"/>
    <property type="match status" value="1"/>
</dbReference>
<feature type="compositionally biased region" description="Low complexity" evidence="4">
    <location>
        <begin position="1145"/>
        <end position="1165"/>
    </location>
</feature>
<evidence type="ECO:0000313" key="7">
    <source>
        <dbReference type="Proteomes" id="UP001556170"/>
    </source>
</evidence>
<evidence type="ECO:0000259" key="5">
    <source>
        <dbReference type="PROSITE" id="PS50011"/>
    </source>
</evidence>
<feature type="region of interest" description="Disordered" evidence="4">
    <location>
        <begin position="966"/>
        <end position="1006"/>
    </location>
</feature>
<reference evidence="6 7" key="1">
    <citation type="submission" date="2024-06" db="EMBL/GenBank/DDBJ databases">
        <authorList>
            <person name="Woo H."/>
        </authorList>
    </citation>
    <scope>NUCLEOTIDE SEQUENCE [LARGE SCALE GENOMIC DNA]</scope>
    <source>
        <strain evidence="6 7">S2-g</strain>
    </source>
</reference>
<dbReference type="EMBL" id="JBFOHL010000004">
    <property type="protein sequence ID" value="MEW9623765.1"/>
    <property type="molecule type" value="Genomic_DNA"/>
</dbReference>
<evidence type="ECO:0000313" key="6">
    <source>
        <dbReference type="EMBL" id="MEW9623765.1"/>
    </source>
</evidence>
<dbReference type="PROSITE" id="PS00107">
    <property type="entry name" value="PROTEIN_KINASE_ATP"/>
    <property type="match status" value="1"/>
</dbReference>
<dbReference type="InterPro" id="IPR008271">
    <property type="entry name" value="Ser/Thr_kinase_AS"/>
</dbReference>
<keyword evidence="2 3" id="KW-0067">ATP-binding</keyword>
<dbReference type="RefSeq" id="WP_367844075.1">
    <property type="nucleotide sequence ID" value="NZ_JBFOHL010000004.1"/>
</dbReference>
<keyword evidence="6" id="KW-0418">Kinase</keyword>
<accession>A0ABV3QMD8</accession>
<feature type="compositionally biased region" description="Low complexity" evidence="4">
    <location>
        <begin position="135"/>
        <end position="159"/>
    </location>
</feature>
<name>A0ABV3QMD8_9GAMM</name>
<evidence type="ECO:0000256" key="1">
    <source>
        <dbReference type="ARBA" id="ARBA00022741"/>
    </source>
</evidence>
<dbReference type="InterPro" id="IPR000719">
    <property type="entry name" value="Prot_kinase_dom"/>
</dbReference>
<evidence type="ECO:0000256" key="2">
    <source>
        <dbReference type="ARBA" id="ARBA00022840"/>
    </source>
</evidence>
<dbReference type="InterPro" id="IPR011009">
    <property type="entry name" value="Kinase-like_dom_sf"/>
</dbReference>
<protein>
    <submittedName>
        <fullName evidence="6">Protein kinase</fullName>
    </submittedName>
</protein>
<dbReference type="Gene3D" id="3.30.200.20">
    <property type="entry name" value="Phosphorylase Kinase, domain 1"/>
    <property type="match status" value="1"/>
</dbReference>
<feature type="region of interest" description="Disordered" evidence="4">
    <location>
        <begin position="1142"/>
        <end position="1167"/>
    </location>
</feature>
<dbReference type="PROSITE" id="PS50011">
    <property type="entry name" value="PROTEIN_KINASE_DOM"/>
    <property type="match status" value="1"/>
</dbReference>
<evidence type="ECO:0000256" key="4">
    <source>
        <dbReference type="SAM" id="MobiDB-lite"/>
    </source>
</evidence>
<gene>
    <name evidence="6" type="ORF">ABQJ56_05945</name>
</gene>
<dbReference type="Pfam" id="PF03781">
    <property type="entry name" value="FGE-sulfatase"/>
    <property type="match status" value="1"/>
</dbReference>
<dbReference type="PANTHER" id="PTHR24348:SF68">
    <property type="entry name" value="SERINE_THREONINE-PROTEIN KINASE ATG1C"/>
    <property type="match status" value="1"/>
</dbReference>
<dbReference type="Gene3D" id="1.10.510.10">
    <property type="entry name" value="Transferase(Phosphotransferase) domain 1"/>
    <property type="match status" value="1"/>
</dbReference>
<dbReference type="InterPro" id="IPR045269">
    <property type="entry name" value="Atg1-like"/>
</dbReference>
<dbReference type="SUPFAM" id="SSF56436">
    <property type="entry name" value="C-type lectin-like"/>
    <property type="match status" value="1"/>
</dbReference>
<keyword evidence="1 3" id="KW-0547">Nucleotide-binding</keyword>
<dbReference type="InterPro" id="IPR016187">
    <property type="entry name" value="CTDL_fold"/>
</dbReference>
<dbReference type="GO" id="GO:0016301">
    <property type="term" value="F:kinase activity"/>
    <property type="evidence" value="ECO:0007669"/>
    <property type="project" value="UniProtKB-KW"/>
</dbReference>
<feature type="binding site" evidence="3">
    <location>
        <position position="219"/>
    </location>
    <ligand>
        <name>ATP</name>
        <dbReference type="ChEBI" id="CHEBI:30616"/>
    </ligand>
</feature>
<feature type="domain" description="Protein kinase" evidence="5">
    <location>
        <begin position="184"/>
        <end position="455"/>
    </location>
</feature>
<dbReference type="InterPro" id="IPR042095">
    <property type="entry name" value="SUMF_sf"/>
</dbReference>